<keyword evidence="16 18" id="KW-0472">Membrane</keyword>
<dbReference type="EC" id="2.7.1.197" evidence="4"/>
<keyword evidence="12" id="KW-0598">Phosphotransferase system</keyword>
<dbReference type="Proteomes" id="UP000243534">
    <property type="component" value="Unassembled WGS sequence"/>
</dbReference>
<proteinExistence type="predicted"/>
<keyword evidence="6" id="KW-0813">Transport</keyword>
<evidence type="ECO:0000313" key="25">
    <source>
        <dbReference type="Proteomes" id="UP000244334"/>
    </source>
</evidence>
<evidence type="ECO:0000256" key="11">
    <source>
        <dbReference type="ARBA" id="ARBA00022679"/>
    </source>
</evidence>
<feature type="transmembrane region" description="Helical" evidence="18">
    <location>
        <begin position="313"/>
        <end position="335"/>
    </location>
</feature>
<reference evidence="23 25" key="2">
    <citation type="submission" date="2018-04" db="EMBL/GenBank/DDBJ databases">
        <title>Genomes of the Obligate Erwinia dacicola and Facultative Enterobacter sp. OLF Endosymbionts of the Olive Fruit fly, Bactrocera oleae.</title>
        <authorList>
            <person name="Estes A.M."/>
            <person name="Hearn D.J."/>
            <person name="Agarwal S."/>
            <person name="Pierson E.A."/>
            <person name="Dunning-Hotopp J.C."/>
        </authorList>
    </citation>
    <scope>NUCLEOTIDE SEQUENCE [LARGE SCALE GENOMIC DNA]</scope>
    <source>
        <strain evidence="23 25">Oroville</strain>
    </source>
</reference>
<keyword evidence="15 18" id="KW-1133">Transmembrane helix</keyword>
<feature type="domain" description="PTS EIIB type-2" evidence="20">
    <location>
        <begin position="382"/>
        <end position="474"/>
    </location>
</feature>
<dbReference type="GO" id="GO:0090563">
    <property type="term" value="F:protein-phosphocysteine-sugar phosphotransferase activity"/>
    <property type="evidence" value="ECO:0007669"/>
    <property type="project" value="TreeGrafter"/>
</dbReference>
<evidence type="ECO:0000256" key="12">
    <source>
        <dbReference type="ARBA" id="ARBA00022683"/>
    </source>
</evidence>
<feature type="domain" description="PTS EIIC type-2" evidence="21">
    <location>
        <begin position="13"/>
        <end position="332"/>
    </location>
</feature>
<protein>
    <recommendedName>
        <fullName evidence="5">PTS system mannitol-specific EIICBA component</fullName>
        <ecNumber evidence="4">2.7.1.197</ecNumber>
    </recommendedName>
    <alternativeName>
        <fullName evidence="17">EIICBA-Mtl</fullName>
    </alternativeName>
</protein>
<dbReference type="PROSITE" id="PS00372">
    <property type="entry name" value="PTS_EIIA_TYPE_2_HIS"/>
    <property type="match status" value="1"/>
</dbReference>
<evidence type="ECO:0000256" key="1">
    <source>
        <dbReference type="ARBA" id="ARBA00001655"/>
    </source>
</evidence>
<keyword evidence="9" id="KW-0597">Phosphoprotein</keyword>
<evidence type="ECO:0000256" key="4">
    <source>
        <dbReference type="ARBA" id="ARBA00011909"/>
    </source>
</evidence>
<dbReference type="InterPro" id="IPR003501">
    <property type="entry name" value="PTS_EIIB_2/3"/>
</dbReference>
<dbReference type="FunFam" id="3.40.50.2300:FF:000047">
    <property type="entry name" value="PTS system mannitol-specific transporter subunit IICBA"/>
    <property type="match status" value="1"/>
</dbReference>
<evidence type="ECO:0000256" key="14">
    <source>
        <dbReference type="ARBA" id="ARBA00022777"/>
    </source>
</evidence>
<evidence type="ECO:0000313" key="24">
    <source>
        <dbReference type="Proteomes" id="UP000243534"/>
    </source>
</evidence>
<dbReference type="InterPro" id="IPR013014">
    <property type="entry name" value="PTS_EIIC_2"/>
</dbReference>
<dbReference type="CDD" id="cd05567">
    <property type="entry name" value="PTS_IIB_mannitol"/>
    <property type="match status" value="1"/>
</dbReference>
<sequence length="646" mass="68424">MSSSDIKIKVQNFGRFLSNMVMPNIGAFIAWGMITALFIQTGWLPNETMAKLVGPMITYLLPLLIGYTGGRLVGGDRGGVVGAITTMGVIVGADMPMFLGSMIAGPLGGWAIKTFDRQIDGQIKSGFEMLVNNFSAGSIGMLLAILAFLAIGPLVEGLSHILAAGVNLMVQNNLLPLTSIFVEPAKILFLNNAINHGIFSPLGIQQASEAGQSIFFLIEANPGPGMGVLMAYMFFGHSNAKQSAGGAATIHFFGGIHEIYFPYVLMNPRLILAVILGGMTGVFTLTLLNGGLVSPASPGSILAVLAMTLKGAYFANIAAIVAAFAVSFVVSANLLKTSKVKENDDIEASARRVQEMKAQSKGQSATGVAAADGPHADLSHVRKIIVACDAGMGSSAMGAGVLRKKVNDAGLTAVSVTNMAINSLPGDVDLVITHRDLTERAIRQAPHAQHISLTNFLDSDLYSDLTARLVEARRSANYREKVSATLNDSFDDGQDHLFKLSASNIFLGNVATDKEQAIRFAGEQLVKGGYVEPEYVEAMLAREKLTPTYLGESIAVPHGTVEAKDRVLKTGVVFCQYSQGVHFGEEPEDIARLVIGIAARNNEHIQVITSLTNALDDDSVIARLASTTDVQEVLDLLSGKTSARAG</sequence>
<dbReference type="Pfam" id="PF02378">
    <property type="entry name" value="PTS_EIIC"/>
    <property type="match status" value="1"/>
</dbReference>
<comment type="subcellular location">
    <subcellularLocation>
        <location evidence="2">Cell inner membrane</location>
        <topology evidence="2">Multi-pass membrane protein</topology>
    </subcellularLocation>
</comment>
<keyword evidence="11 23" id="KW-0808">Transferase</keyword>
<dbReference type="FunFam" id="3.40.930.10:FF:000007">
    <property type="entry name" value="PTS system mannitol-specific transporter subunit IICBA"/>
    <property type="match status" value="1"/>
</dbReference>
<keyword evidence="14" id="KW-0418">Kinase</keyword>
<dbReference type="GO" id="GO:0005886">
    <property type="term" value="C:plasma membrane"/>
    <property type="evidence" value="ECO:0007669"/>
    <property type="project" value="UniProtKB-SubCell"/>
</dbReference>
<dbReference type="Gene3D" id="3.40.930.10">
    <property type="entry name" value="Mannitol-specific EII, Chain A"/>
    <property type="match status" value="1"/>
</dbReference>
<evidence type="ECO:0000259" key="21">
    <source>
        <dbReference type="PROSITE" id="PS51104"/>
    </source>
</evidence>
<comment type="catalytic activity">
    <reaction evidence="1">
        <text>D-mannitol(out) + N(pros)-phospho-L-histidyl-[protein] = D-mannitol 1-phosphate(in) + L-histidyl-[protein]</text>
        <dbReference type="Rhea" id="RHEA:33363"/>
        <dbReference type="Rhea" id="RHEA-COMP:9745"/>
        <dbReference type="Rhea" id="RHEA-COMP:9746"/>
        <dbReference type="ChEBI" id="CHEBI:16899"/>
        <dbReference type="ChEBI" id="CHEBI:29979"/>
        <dbReference type="ChEBI" id="CHEBI:61381"/>
        <dbReference type="ChEBI" id="CHEBI:64837"/>
        <dbReference type="EC" id="2.7.1.197"/>
    </reaction>
</comment>
<dbReference type="GO" id="GO:0022872">
    <property type="term" value="F:protein-N(PI)-phosphohistidine-mannitol phosphotransferase system transmembrane transporter activity"/>
    <property type="evidence" value="ECO:0007669"/>
    <property type="project" value="InterPro"/>
</dbReference>
<keyword evidence="7" id="KW-1003">Cell membrane</keyword>
<dbReference type="GO" id="GO:0016301">
    <property type="term" value="F:kinase activity"/>
    <property type="evidence" value="ECO:0007669"/>
    <property type="project" value="UniProtKB-KW"/>
</dbReference>
<evidence type="ECO:0000256" key="10">
    <source>
        <dbReference type="ARBA" id="ARBA00022597"/>
    </source>
</evidence>
<evidence type="ECO:0000256" key="18">
    <source>
        <dbReference type="SAM" id="Phobius"/>
    </source>
</evidence>
<dbReference type="AlphaFoldDB" id="A0A1E7Z1N5"/>
<dbReference type="Gene3D" id="3.40.50.2300">
    <property type="match status" value="1"/>
</dbReference>
<keyword evidence="8" id="KW-0997">Cell inner membrane</keyword>
<dbReference type="RefSeq" id="WP_070134607.1">
    <property type="nucleotide sequence ID" value="NZ_LJAM02000192.1"/>
</dbReference>
<keyword evidence="13 18" id="KW-0812">Transmembrane</keyword>
<feature type="transmembrane region" description="Helical" evidence="18">
    <location>
        <begin position="134"/>
        <end position="155"/>
    </location>
</feature>
<dbReference type="Pfam" id="PF00359">
    <property type="entry name" value="PTS_EIIA_2"/>
    <property type="match status" value="1"/>
</dbReference>
<evidence type="ECO:0000256" key="13">
    <source>
        <dbReference type="ARBA" id="ARBA00022692"/>
    </source>
</evidence>
<accession>A0A1E7Z1N5</accession>
<dbReference type="InterPro" id="IPR003352">
    <property type="entry name" value="PTS_EIIC"/>
</dbReference>
<name>A0A1E7Z1N5_9GAMM</name>
<comment type="subunit">
    <text evidence="3">Homodimer.</text>
</comment>
<evidence type="ECO:0000256" key="15">
    <source>
        <dbReference type="ARBA" id="ARBA00022989"/>
    </source>
</evidence>
<evidence type="ECO:0000256" key="3">
    <source>
        <dbReference type="ARBA" id="ARBA00011738"/>
    </source>
</evidence>
<evidence type="ECO:0000256" key="5">
    <source>
        <dbReference type="ARBA" id="ARBA00015039"/>
    </source>
</evidence>
<evidence type="ECO:0000313" key="22">
    <source>
        <dbReference type="EMBL" id="OFC62518.1"/>
    </source>
</evidence>
<dbReference type="InterPro" id="IPR016152">
    <property type="entry name" value="PTrfase/Anion_transptr"/>
</dbReference>
<dbReference type="SUPFAM" id="SSF52794">
    <property type="entry name" value="PTS system IIB component-like"/>
    <property type="match status" value="1"/>
</dbReference>
<feature type="transmembrane region" description="Helical" evidence="18">
    <location>
        <begin position="270"/>
        <end position="293"/>
    </location>
</feature>
<evidence type="ECO:0000313" key="23">
    <source>
        <dbReference type="EMBL" id="RAP71156.1"/>
    </source>
</evidence>
<dbReference type="Proteomes" id="UP000244334">
    <property type="component" value="Unassembled WGS sequence"/>
</dbReference>
<organism evidence="22 24">
    <name type="scientific">Candidatus Erwinia dacicola</name>
    <dbReference type="NCBI Taxonomy" id="252393"/>
    <lineage>
        <taxon>Bacteria</taxon>
        <taxon>Pseudomonadati</taxon>
        <taxon>Pseudomonadota</taxon>
        <taxon>Gammaproteobacteria</taxon>
        <taxon>Enterobacterales</taxon>
        <taxon>Erwiniaceae</taxon>
        <taxon>Erwinia</taxon>
    </lineage>
</organism>
<dbReference type="EMBL" id="LJAM02000192">
    <property type="protein sequence ID" value="RAP71156.1"/>
    <property type="molecule type" value="Genomic_DNA"/>
</dbReference>
<dbReference type="GO" id="GO:0009401">
    <property type="term" value="P:phosphoenolpyruvate-dependent sugar phosphotransferase system"/>
    <property type="evidence" value="ECO:0007669"/>
    <property type="project" value="UniProtKB-KW"/>
</dbReference>
<evidence type="ECO:0000256" key="8">
    <source>
        <dbReference type="ARBA" id="ARBA00022519"/>
    </source>
</evidence>
<evidence type="ECO:0000256" key="9">
    <source>
        <dbReference type="ARBA" id="ARBA00022553"/>
    </source>
</evidence>
<dbReference type="CDD" id="cd00211">
    <property type="entry name" value="PTS_IIA_fru"/>
    <property type="match status" value="1"/>
</dbReference>
<dbReference type="OrthoDB" id="9814222at2"/>
<dbReference type="PROSITE" id="PS51094">
    <property type="entry name" value="PTS_EIIA_TYPE_2"/>
    <property type="match status" value="1"/>
</dbReference>
<dbReference type="NCBIfam" id="NF011663">
    <property type="entry name" value="PRK15083.1"/>
    <property type="match status" value="1"/>
</dbReference>
<dbReference type="InterPro" id="IPR036095">
    <property type="entry name" value="PTS_EIIB-like_sf"/>
</dbReference>
<dbReference type="PANTHER" id="PTHR30181">
    <property type="entry name" value="MANNITOL PERMEASE IIC COMPONENT"/>
    <property type="match status" value="1"/>
</dbReference>
<feature type="transmembrane region" description="Helical" evidence="18">
    <location>
        <begin position="49"/>
        <end position="67"/>
    </location>
</feature>
<dbReference type="PROSITE" id="PS51099">
    <property type="entry name" value="PTS_EIIB_TYPE_2"/>
    <property type="match status" value="1"/>
</dbReference>
<keyword evidence="25" id="KW-1185">Reference proteome</keyword>
<evidence type="ECO:0000256" key="2">
    <source>
        <dbReference type="ARBA" id="ARBA00004429"/>
    </source>
</evidence>
<dbReference type="SUPFAM" id="SSF55804">
    <property type="entry name" value="Phoshotransferase/anion transport protein"/>
    <property type="match status" value="1"/>
</dbReference>
<dbReference type="PROSITE" id="PS51104">
    <property type="entry name" value="PTS_EIIC_TYPE_2"/>
    <property type="match status" value="1"/>
</dbReference>
<dbReference type="PANTHER" id="PTHR30181:SF2">
    <property type="entry name" value="PTS SYSTEM MANNITOL-SPECIFIC EIICBA COMPONENT"/>
    <property type="match status" value="1"/>
</dbReference>
<gene>
    <name evidence="23" type="primary">mtlA</name>
    <name evidence="23" type="ORF">ACZ87_02036</name>
    <name evidence="22" type="ORF">BBW68_09390</name>
</gene>
<reference evidence="22 24" key="1">
    <citation type="submission" date="2016-07" db="EMBL/GenBank/DDBJ databases">
        <authorList>
            <person name="Yuval B."/>
        </authorList>
    </citation>
    <scope>NUCLEOTIDE SEQUENCE [LARGE SCALE GENOMIC DNA]</scope>
    <source>
        <strain evidence="22 24">IL</strain>
    </source>
</reference>
<evidence type="ECO:0000256" key="6">
    <source>
        <dbReference type="ARBA" id="ARBA00022448"/>
    </source>
</evidence>
<keyword evidence="10" id="KW-0762">Sugar transport</keyword>
<dbReference type="InterPro" id="IPR029503">
    <property type="entry name" value="PTS_EIIB_mannitol"/>
</dbReference>
<evidence type="ECO:0000259" key="19">
    <source>
        <dbReference type="PROSITE" id="PS51094"/>
    </source>
</evidence>
<evidence type="ECO:0000256" key="17">
    <source>
        <dbReference type="ARBA" id="ARBA00030684"/>
    </source>
</evidence>
<dbReference type="NCBIfam" id="TIGR00851">
    <property type="entry name" value="mtlA"/>
    <property type="match status" value="1"/>
</dbReference>
<dbReference type="Pfam" id="PF02302">
    <property type="entry name" value="PTS_IIB"/>
    <property type="match status" value="1"/>
</dbReference>
<evidence type="ECO:0000259" key="20">
    <source>
        <dbReference type="PROSITE" id="PS51099"/>
    </source>
</evidence>
<dbReference type="InterPro" id="IPR004718">
    <property type="entry name" value="PTS_IIC_mtl"/>
</dbReference>
<dbReference type="InterPro" id="IPR050893">
    <property type="entry name" value="Sugar_PTS"/>
</dbReference>
<feature type="domain" description="PTS EIIA type-2" evidence="19">
    <location>
        <begin position="498"/>
        <end position="640"/>
    </location>
</feature>
<feature type="transmembrane region" description="Helical" evidence="18">
    <location>
        <begin position="21"/>
        <end position="43"/>
    </location>
</feature>
<evidence type="ECO:0000256" key="16">
    <source>
        <dbReference type="ARBA" id="ARBA00023136"/>
    </source>
</evidence>
<comment type="caution">
    <text evidence="22">The sequence shown here is derived from an EMBL/GenBank/DDBJ whole genome shotgun (WGS) entry which is preliminary data.</text>
</comment>
<dbReference type="EMBL" id="MAYS01000227">
    <property type="protein sequence ID" value="OFC62518.1"/>
    <property type="molecule type" value="Genomic_DNA"/>
</dbReference>
<dbReference type="InterPro" id="IPR013011">
    <property type="entry name" value="PTS_EIIB_2"/>
</dbReference>
<dbReference type="InterPro" id="IPR002178">
    <property type="entry name" value="PTS_EIIA_type-2_dom"/>
</dbReference>
<evidence type="ECO:0000256" key="7">
    <source>
        <dbReference type="ARBA" id="ARBA00022475"/>
    </source>
</evidence>
<feature type="transmembrane region" description="Helical" evidence="18">
    <location>
        <begin position="79"/>
        <end position="99"/>
    </location>
</feature>